<keyword evidence="3" id="KW-1185">Reference proteome</keyword>
<accession>A0A1V0B058</accession>
<proteinExistence type="predicted"/>
<dbReference type="RefSeq" id="WP_080048174.1">
    <property type="nucleotide sequence ID" value="NZ_CP020100.1"/>
</dbReference>
<reference evidence="2 3" key="1">
    <citation type="submission" date="2017-03" db="EMBL/GenBank/DDBJ databases">
        <title>Complete genome sequence of the novel DNRA strain Pseudomonas sp. S-6-2 isolated from Chinese polluted river sediment. Journal of Biotechnology.</title>
        <authorList>
            <person name="Li J."/>
            <person name="Xiang F."/>
            <person name="Wang L."/>
            <person name="Xi L."/>
            <person name="Liu J."/>
        </authorList>
    </citation>
    <scope>NUCLEOTIDE SEQUENCE [LARGE SCALE GENOMIC DNA]</scope>
    <source>
        <strain evidence="2 3">S-6-2</strain>
    </source>
</reference>
<protein>
    <recommendedName>
        <fullName evidence="1">Anti sigma-E protein RseA N-terminal domain-containing protein</fullName>
    </recommendedName>
</protein>
<dbReference type="PANTHER" id="PTHR38104">
    <property type="match status" value="1"/>
</dbReference>
<dbReference type="STRING" id="1931241.BVH74_00440"/>
<evidence type="ECO:0000259" key="1">
    <source>
        <dbReference type="Pfam" id="PF03872"/>
    </source>
</evidence>
<dbReference type="InterPro" id="IPR005572">
    <property type="entry name" value="Anti-sigma_E_RseA_N"/>
</dbReference>
<dbReference type="InterPro" id="IPR036147">
    <property type="entry name" value="Anti-sigma_E_RseA_N_sf"/>
</dbReference>
<dbReference type="PANTHER" id="PTHR38104:SF1">
    <property type="entry name" value="ANTI-SIGMA-E FACTOR RSEA"/>
    <property type="match status" value="1"/>
</dbReference>
<dbReference type="AlphaFoldDB" id="A0A1V0B058"/>
<dbReference type="Gene3D" id="1.10.10.880">
    <property type="entry name" value="Anti sigma-E protein RseA, N-terminal domain"/>
    <property type="match status" value="1"/>
</dbReference>
<dbReference type="Proteomes" id="UP000243488">
    <property type="component" value="Chromosome"/>
</dbReference>
<gene>
    <name evidence="2" type="ORF">BVH74_00440</name>
</gene>
<evidence type="ECO:0000313" key="3">
    <source>
        <dbReference type="Proteomes" id="UP000243488"/>
    </source>
</evidence>
<sequence length="201" mass="21753">MRSESLQESLSALMDDHADEVEVRRVLQACEQDQALRDTWARYQLARAVMHKEPWQGQVDLSAGIAAALADEPTPVASQPEPRRAAWWPRMGQVAVAASVTLAVLIGVRMVNQDVTPGEPVIVAERNAPNMAPAPLSGRQPGGAVLAGFSRSSGVNADPQAPSAWHEQRIGNYLREHAEHSAQFTTPHLLPYARAASLEGN</sequence>
<dbReference type="GO" id="GO:0016989">
    <property type="term" value="F:sigma factor antagonist activity"/>
    <property type="evidence" value="ECO:0007669"/>
    <property type="project" value="InterPro"/>
</dbReference>
<dbReference type="CDD" id="cd16328">
    <property type="entry name" value="RseA_N"/>
    <property type="match status" value="1"/>
</dbReference>
<organism evidence="2 3">
    <name type="scientific">Halopseudomonas phragmitis</name>
    <dbReference type="NCBI Taxonomy" id="1931241"/>
    <lineage>
        <taxon>Bacteria</taxon>
        <taxon>Pseudomonadati</taxon>
        <taxon>Pseudomonadota</taxon>
        <taxon>Gammaproteobacteria</taxon>
        <taxon>Pseudomonadales</taxon>
        <taxon>Pseudomonadaceae</taxon>
        <taxon>Halopseudomonas</taxon>
    </lineage>
</organism>
<dbReference type="EMBL" id="CP020100">
    <property type="protein sequence ID" value="AQZ93326.1"/>
    <property type="molecule type" value="Genomic_DNA"/>
</dbReference>
<name>A0A1V0B058_9GAMM</name>
<dbReference type="KEGG" id="ppha:BVH74_00440"/>
<dbReference type="Pfam" id="PF03872">
    <property type="entry name" value="RseA_N"/>
    <property type="match status" value="1"/>
</dbReference>
<dbReference type="InterPro" id="IPR052383">
    <property type="entry name" value="Anti-sigma-E_RseA-like"/>
</dbReference>
<feature type="domain" description="Anti sigma-E protein RseA N-terminal" evidence="1">
    <location>
        <begin position="7"/>
        <end position="83"/>
    </location>
</feature>
<evidence type="ECO:0000313" key="2">
    <source>
        <dbReference type="EMBL" id="AQZ93326.1"/>
    </source>
</evidence>
<dbReference type="SUPFAM" id="SSF89069">
    <property type="entry name" value="N-terminal, cytoplasmic domain of anti-sigmaE factor RseA"/>
    <property type="match status" value="1"/>
</dbReference>